<organism evidence="1 2">
    <name type="scientific">Cichorium intybus</name>
    <name type="common">Chicory</name>
    <dbReference type="NCBI Taxonomy" id="13427"/>
    <lineage>
        <taxon>Eukaryota</taxon>
        <taxon>Viridiplantae</taxon>
        <taxon>Streptophyta</taxon>
        <taxon>Embryophyta</taxon>
        <taxon>Tracheophyta</taxon>
        <taxon>Spermatophyta</taxon>
        <taxon>Magnoliopsida</taxon>
        <taxon>eudicotyledons</taxon>
        <taxon>Gunneridae</taxon>
        <taxon>Pentapetalae</taxon>
        <taxon>asterids</taxon>
        <taxon>campanulids</taxon>
        <taxon>Asterales</taxon>
        <taxon>Asteraceae</taxon>
        <taxon>Cichorioideae</taxon>
        <taxon>Cichorieae</taxon>
        <taxon>Cichoriinae</taxon>
        <taxon>Cichorium</taxon>
    </lineage>
</organism>
<keyword evidence="2" id="KW-1185">Reference proteome</keyword>
<comment type="caution">
    <text evidence="1">The sequence shown here is derived from an EMBL/GenBank/DDBJ whole genome shotgun (WGS) entry which is preliminary data.</text>
</comment>
<name>A0ACB9BPP2_CICIN</name>
<evidence type="ECO:0000313" key="2">
    <source>
        <dbReference type="Proteomes" id="UP001055811"/>
    </source>
</evidence>
<dbReference type="Proteomes" id="UP001055811">
    <property type="component" value="Linkage Group LG06"/>
</dbReference>
<evidence type="ECO:0000313" key="1">
    <source>
        <dbReference type="EMBL" id="KAI3723975.1"/>
    </source>
</evidence>
<sequence>MLKTIVVILLQQWQLSKISARSRTRKFEPRSSSVLPKGIFKKLLLVISMGCLEWATQAFRPPPPKLCGSPDGPPITSPRIKLRDGRHMAYMEHGVPKETAKYKIVFIHAFASCKEHNPFAVTSSPDVIESLQVYTVSFDRPGYGQSDPHPNQTLKSFALDVEELADQLELGSKFYLIGYHQGGLLVWPCLKYIPHRLEGATLISPNINFWWPSFPSKLCNEAYHQLHKQDQWARRVAHYLPWLTYWWNTRKWFPGLSASSRISNSPQDMEAMSKLAPVKVQQTSQGEFESLHRDSIIAYKKWEFDPMELQNPFPNNEGSVHLWMGGEDNFVPVTLQRFIAQQLSWINYHEIPDAAHMFALLDGMSDTILKTQLNVKH</sequence>
<reference evidence="2" key="1">
    <citation type="journal article" date="2022" name="Mol. Ecol. Resour.">
        <title>The genomes of chicory, endive, great burdock and yacon provide insights into Asteraceae palaeo-polyploidization history and plant inulin production.</title>
        <authorList>
            <person name="Fan W."/>
            <person name="Wang S."/>
            <person name="Wang H."/>
            <person name="Wang A."/>
            <person name="Jiang F."/>
            <person name="Liu H."/>
            <person name="Zhao H."/>
            <person name="Xu D."/>
            <person name="Zhang Y."/>
        </authorList>
    </citation>
    <scope>NUCLEOTIDE SEQUENCE [LARGE SCALE GENOMIC DNA]</scope>
    <source>
        <strain evidence="2">cv. Punajuju</strain>
    </source>
</reference>
<gene>
    <name evidence="1" type="ORF">L2E82_35739</name>
</gene>
<proteinExistence type="predicted"/>
<dbReference type="EMBL" id="CM042014">
    <property type="protein sequence ID" value="KAI3723975.1"/>
    <property type="molecule type" value="Genomic_DNA"/>
</dbReference>
<accession>A0ACB9BPP2</accession>
<protein>
    <submittedName>
        <fullName evidence="1">Uncharacterized protein</fullName>
    </submittedName>
</protein>
<reference evidence="1 2" key="2">
    <citation type="journal article" date="2022" name="Mol. Ecol. Resour.">
        <title>The genomes of chicory, endive, great burdock and yacon provide insights into Asteraceae paleo-polyploidization history and plant inulin production.</title>
        <authorList>
            <person name="Fan W."/>
            <person name="Wang S."/>
            <person name="Wang H."/>
            <person name="Wang A."/>
            <person name="Jiang F."/>
            <person name="Liu H."/>
            <person name="Zhao H."/>
            <person name="Xu D."/>
            <person name="Zhang Y."/>
        </authorList>
    </citation>
    <scope>NUCLEOTIDE SEQUENCE [LARGE SCALE GENOMIC DNA]</scope>
    <source>
        <strain evidence="2">cv. Punajuju</strain>
        <tissue evidence="1">Leaves</tissue>
    </source>
</reference>